<feature type="compositionally biased region" description="Basic and acidic residues" evidence="1">
    <location>
        <begin position="148"/>
        <end position="167"/>
    </location>
</feature>
<feature type="compositionally biased region" description="Basic and acidic residues" evidence="1">
    <location>
        <begin position="1"/>
        <end position="13"/>
    </location>
</feature>
<feature type="region of interest" description="Disordered" evidence="1">
    <location>
        <begin position="1"/>
        <end position="447"/>
    </location>
</feature>
<dbReference type="EMBL" id="KV750995">
    <property type="protein sequence ID" value="OCL02166.1"/>
    <property type="molecule type" value="Genomic_DNA"/>
</dbReference>
<feature type="compositionally biased region" description="Polar residues" evidence="1">
    <location>
        <begin position="340"/>
        <end position="355"/>
    </location>
</feature>
<evidence type="ECO:0000256" key="1">
    <source>
        <dbReference type="SAM" id="MobiDB-lite"/>
    </source>
</evidence>
<dbReference type="OrthoDB" id="5424692at2759"/>
<dbReference type="Proteomes" id="UP000250140">
    <property type="component" value="Unassembled WGS sequence"/>
</dbReference>
<gene>
    <name evidence="2" type="ORF">AOQ84DRAFT_401374</name>
</gene>
<evidence type="ECO:0000313" key="3">
    <source>
        <dbReference type="Proteomes" id="UP000250140"/>
    </source>
</evidence>
<feature type="compositionally biased region" description="Gly residues" evidence="1">
    <location>
        <begin position="364"/>
        <end position="373"/>
    </location>
</feature>
<feature type="compositionally biased region" description="Polar residues" evidence="1">
    <location>
        <begin position="431"/>
        <end position="440"/>
    </location>
</feature>
<feature type="compositionally biased region" description="Basic residues" evidence="1">
    <location>
        <begin position="51"/>
        <end position="68"/>
    </location>
</feature>
<feature type="compositionally biased region" description="Basic and acidic residues" evidence="1">
    <location>
        <begin position="90"/>
        <end position="109"/>
    </location>
</feature>
<evidence type="ECO:0000313" key="2">
    <source>
        <dbReference type="EMBL" id="OCL02166.1"/>
    </source>
</evidence>
<protein>
    <recommendedName>
        <fullName evidence="4">Serine/arginine repetitive matrix protein 1</fullName>
    </recommendedName>
</protein>
<sequence length="533" mass="59407">MDRDRDRRDDRYTYRPARSPPPRDSYRSTRSPPRRGPPLVADTYVPSNRASRPRSRSPGYRRRSRSPRIRGESESWRARPRSPIRRGYSPRRDDYRGDTRGRSPRRDGYEPSYGRSPRPTRDRSPLPLKRGRDISPARSRGMRSPPPAKRERIESPPRASRYEEPRSRAHSPPRRLYSPPRDNRDYRRRSPSPRRELRVDPYAVDSWRRRSPSPARPSYPSNEASGRGSAATSRRSSPPPVHQNRATLVPEERPGRSEAISPAPRSPFRARSIEHERERSPPRRRDSPPTGPREREYSNGAPPPTGPAYRNGEANFVRAPPTGPAARNFASPAMSPPVGPSNSVSMSAHARSSNPVLAAPTRPRGGGGGGGRGYMSDYNREYSGAPHPRHGSAHWPGGRGGAPYYSGPPAGPRGPPGGGPPSFAPPFRGSSNSTSTTYPRTQRFRDHLADLSTTVPGGQKAPELVDKSKIAKLEEEARKLRELIEAKQAKKRQGIREWEVLEREGSNATLRADLAEQQLRSLNGESEVGGAAF</sequence>
<feature type="compositionally biased region" description="Basic and acidic residues" evidence="1">
    <location>
        <begin position="271"/>
        <end position="297"/>
    </location>
</feature>
<organism evidence="2 3">
    <name type="scientific">Glonium stellatum</name>
    <dbReference type="NCBI Taxonomy" id="574774"/>
    <lineage>
        <taxon>Eukaryota</taxon>
        <taxon>Fungi</taxon>
        <taxon>Dikarya</taxon>
        <taxon>Ascomycota</taxon>
        <taxon>Pezizomycotina</taxon>
        <taxon>Dothideomycetes</taxon>
        <taxon>Pleosporomycetidae</taxon>
        <taxon>Gloniales</taxon>
        <taxon>Gloniaceae</taxon>
        <taxon>Glonium</taxon>
    </lineage>
</organism>
<feature type="compositionally biased region" description="Basic and acidic residues" evidence="1">
    <location>
        <begin position="119"/>
        <end position="135"/>
    </location>
</feature>
<keyword evidence="3" id="KW-1185">Reference proteome</keyword>
<proteinExistence type="predicted"/>
<reference evidence="2 3" key="1">
    <citation type="journal article" date="2016" name="Nat. Commun.">
        <title>Ectomycorrhizal ecology is imprinted in the genome of the dominant symbiotic fungus Cenococcum geophilum.</title>
        <authorList>
            <consortium name="DOE Joint Genome Institute"/>
            <person name="Peter M."/>
            <person name="Kohler A."/>
            <person name="Ohm R.A."/>
            <person name="Kuo A."/>
            <person name="Krutzmann J."/>
            <person name="Morin E."/>
            <person name="Arend M."/>
            <person name="Barry K.W."/>
            <person name="Binder M."/>
            <person name="Choi C."/>
            <person name="Clum A."/>
            <person name="Copeland A."/>
            <person name="Grisel N."/>
            <person name="Haridas S."/>
            <person name="Kipfer T."/>
            <person name="LaButti K."/>
            <person name="Lindquist E."/>
            <person name="Lipzen A."/>
            <person name="Maire R."/>
            <person name="Meier B."/>
            <person name="Mihaltcheva S."/>
            <person name="Molinier V."/>
            <person name="Murat C."/>
            <person name="Poggeler S."/>
            <person name="Quandt C.A."/>
            <person name="Sperisen C."/>
            <person name="Tritt A."/>
            <person name="Tisserant E."/>
            <person name="Crous P.W."/>
            <person name="Henrissat B."/>
            <person name="Nehls U."/>
            <person name="Egli S."/>
            <person name="Spatafora J.W."/>
            <person name="Grigoriev I.V."/>
            <person name="Martin F.M."/>
        </authorList>
    </citation>
    <scope>NUCLEOTIDE SEQUENCE [LARGE SCALE GENOMIC DNA]</scope>
    <source>
        <strain evidence="2 3">CBS 207.34</strain>
    </source>
</reference>
<dbReference type="AlphaFoldDB" id="A0A8E2EP29"/>
<accession>A0A8E2EP29</accession>
<name>A0A8E2EP29_9PEZI</name>
<evidence type="ECO:0008006" key="4">
    <source>
        <dbReference type="Google" id="ProtNLM"/>
    </source>
</evidence>
<feature type="compositionally biased region" description="Pro residues" evidence="1">
    <location>
        <begin position="409"/>
        <end position="424"/>
    </location>
</feature>
<feature type="compositionally biased region" description="Low complexity" evidence="1">
    <location>
        <begin position="212"/>
        <end position="236"/>
    </location>
</feature>